<feature type="transmembrane region" description="Helical" evidence="9">
    <location>
        <begin position="68"/>
        <end position="89"/>
    </location>
</feature>
<dbReference type="InterPro" id="IPR050482">
    <property type="entry name" value="Sensor_HK_TwoCompSys"/>
</dbReference>
<evidence type="ECO:0000256" key="9">
    <source>
        <dbReference type="SAM" id="Phobius"/>
    </source>
</evidence>
<dbReference type="Gene3D" id="1.20.5.1930">
    <property type="match status" value="1"/>
</dbReference>
<organism evidence="11 12">
    <name type="scientific">Kineococcus aurantiacus</name>
    <dbReference type="NCBI Taxonomy" id="37633"/>
    <lineage>
        <taxon>Bacteria</taxon>
        <taxon>Bacillati</taxon>
        <taxon>Actinomycetota</taxon>
        <taxon>Actinomycetes</taxon>
        <taxon>Kineosporiales</taxon>
        <taxon>Kineosporiaceae</taxon>
        <taxon>Kineococcus</taxon>
    </lineage>
</organism>
<feature type="transmembrane region" description="Helical" evidence="9">
    <location>
        <begin position="140"/>
        <end position="160"/>
    </location>
</feature>
<dbReference type="PANTHER" id="PTHR24421:SF10">
    <property type="entry name" value="NITRATE_NITRITE SENSOR PROTEIN NARQ"/>
    <property type="match status" value="1"/>
</dbReference>
<dbReference type="CDD" id="cd16917">
    <property type="entry name" value="HATPase_UhpB-NarQ-NarX-like"/>
    <property type="match status" value="1"/>
</dbReference>
<dbReference type="EC" id="2.7.13.3" evidence="2"/>
<evidence type="ECO:0000256" key="6">
    <source>
        <dbReference type="ARBA" id="ARBA00022777"/>
    </source>
</evidence>
<evidence type="ECO:0000256" key="2">
    <source>
        <dbReference type="ARBA" id="ARBA00012438"/>
    </source>
</evidence>
<dbReference type="InterPro" id="IPR011712">
    <property type="entry name" value="Sig_transdc_His_kin_sub3_dim/P"/>
</dbReference>
<keyword evidence="9" id="KW-0812">Transmembrane</keyword>
<keyword evidence="5" id="KW-0547">Nucleotide-binding</keyword>
<keyword evidence="9" id="KW-0472">Membrane</keyword>
<keyword evidence="9" id="KW-1133">Transmembrane helix</keyword>
<dbReference type="InterPro" id="IPR036890">
    <property type="entry name" value="HATPase_C_sf"/>
</dbReference>
<dbReference type="GO" id="GO:0016020">
    <property type="term" value="C:membrane"/>
    <property type="evidence" value="ECO:0007669"/>
    <property type="project" value="InterPro"/>
</dbReference>
<evidence type="ECO:0000313" key="11">
    <source>
        <dbReference type="EMBL" id="NYD22866.1"/>
    </source>
</evidence>
<dbReference type="Pfam" id="PF07730">
    <property type="entry name" value="HisKA_3"/>
    <property type="match status" value="1"/>
</dbReference>
<comment type="catalytic activity">
    <reaction evidence="1">
        <text>ATP + protein L-histidine = ADP + protein N-phospho-L-histidine.</text>
        <dbReference type="EC" id="2.7.13.3"/>
    </reaction>
</comment>
<keyword evidence="8" id="KW-0902">Two-component regulatory system</keyword>
<reference evidence="11 12" key="1">
    <citation type="submission" date="2020-07" db="EMBL/GenBank/DDBJ databases">
        <title>Sequencing the genomes of 1000 actinobacteria strains.</title>
        <authorList>
            <person name="Klenk H.-P."/>
        </authorList>
    </citation>
    <scope>NUCLEOTIDE SEQUENCE [LARGE SCALE GENOMIC DNA]</scope>
    <source>
        <strain evidence="11 12">DSM 7487</strain>
    </source>
</reference>
<feature type="transmembrane region" description="Helical" evidence="9">
    <location>
        <begin position="12"/>
        <end position="30"/>
    </location>
</feature>
<evidence type="ECO:0000259" key="10">
    <source>
        <dbReference type="Pfam" id="PF07730"/>
    </source>
</evidence>
<feature type="domain" description="Signal transduction histidine kinase subgroup 3 dimerisation and phosphoacceptor" evidence="10">
    <location>
        <begin position="193"/>
        <end position="254"/>
    </location>
</feature>
<feature type="transmembrane region" description="Helical" evidence="9">
    <location>
        <begin position="96"/>
        <end position="120"/>
    </location>
</feature>
<protein>
    <recommendedName>
        <fullName evidence="2">histidine kinase</fullName>
        <ecNumber evidence="2">2.7.13.3</ecNumber>
    </recommendedName>
</protein>
<accession>A0A7Y9J162</accession>
<dbReference type="SUPFAM" id="SSF55874">
    <property type="entry name" value="ATPase domain of HSP90 chaperone/DNA topoisomerase II/histidine kinase"/>
    <property type="match status" value="1"/>
</dbReference>
<dbReference type="PANTHER" id="PTHR24421">
    <property type="entry name" value="NITRATE/NITRITE SENSOR PROTEIN NARX-RELATED"/>
    <property type="match status" value="1"/>
</dbReference>
<sequence>MFSGAQERAAAVTGYVALAAVGVLAAVGAWDGPPGTRGWWWVAYGVFALSFVVDDVAGSGWLVPRPRWLPPAAPLAVGVVAALVAWWIAPQANWTAILFVVAVVPAALTLSPAVTAVLIAVQSAAVVAGAARAGLGTGQVVALGTLYGALQVFAAVLVVAGRRQAEQRTALAAAHAQLRAASALLAASSRDAERLRISRELHDVVGHGLTALALELEVASHRADGPVAEHVDRARGIAKDLLGDVRTVVGDLRGEVQGLESALREVVGRAPGLPVVLTVREEVPVGPERALVVVRAAQELLTNTLRHAGAHRFTLDVVATAAGVRLEAADDGRGSGHLRPGNGLAGLVERVEGAGGTVRFRTAPGRGFRTELEVPA</sequence>
<dbReference type="AlphaFoldDB" id="A0A7Y9J162"/>
<keyword evidence="7" id="KW-0067">ATP-binding</keyword>
<comment type="caution">
    <text evidence="11">The sequence shown here is derived from an EMBL/GenBank/DDBJ whole genome shotgun (WGS) entry which is preliminary data.</text>
</comment>
<dbReference type="RefSeq" id="WP_179752161.1">
    <property type="nucleotide sequence ID" value="NZ_BAAAGN010000037.1"/>
</dbReference>
<keyword evidence="6 11" id="KW-0418">Kinase</keyword>
<evidence type="ECO:0000256" key="5">
    <source>
        <dbReference type="ARBA" id="ARBA00022741"/>
    </source>
</evidence>
<keyword evidence="12" id="KW-1185">Reference proteome</keyword>
<dbReference type="GO" id="GO:0005524">
    <property type="term" value="F:ATP binding"/>
    <property type="evidence" value="ECO:0007669"/>
    <property type="project" value="UniProtKB-KW"/>
</dbReference>
<evidence type="ECO:0000256" key="1">
    <source>
        <dbReference type="ARBA" id="ARBA00000085"/>
    </source>
</evidence>
<evidence type="ECO:0000256" key="3">
    <source>
        <dbReference type="ARBA" id="ARBA00022553"/>
    </source>
</evidence>
<dbReference type="Proteomes" id="UP000521922">
    <property type="component" value="Unassembled WGS sequence"/>
</dbReference>
<dbReference type="GO" id="GO:0000155">
    <property type="term" value="F:phosphorelay sensor kinase activity"/>
    <property type="evidence" value="ECO:0007669"/>
    <property type="project" value="InterPro"/>
</dbReference>
<proteinExistence type="predicted"/>
<gene>
    <name evidence="11" type="ORF">BJ968_002406</name>
</gene>
<evidence type="ECO:0000256" key="8">
    <source>
        <dbReference type="ARBA" id="ARBA00023012"/>
    </source>
</evidence>
<feature type="transmembrane region" description="Helical" evidence="9">
    <location>
        <begin position="42"/>
        <end position="62"/>
    </location>
</feature>
<evidence type="ECO:0000256" key="4">
    <source>
        <dbReference type="ARBA" id="ARBA00022679"/>
    </source>
</evidence>
<keyword evidence="4" id="KW-0808">Transferase</keyword>
<name>A0A7Y9J162_9ACTN</name>
<keyword evidence="3" id="KW-0597">Phosphoprotein</keyword>
<evidence type="ECO:0000313" key="12">
    <source>
        <dbReference type="Proteomes" id="UP000521922"/>
    </source>
</evidence>
<dbReference type="GO" id="GO:0046983">
    <property type="term" value="F:protein dimerization activity"/>
    <property type="evidence" value="ECO:0007669"/>
    <property type="project" value="InterPro"/>
</dbReference>
<dbReference type="Gene3D" id="3.30.565.10">
    <property type="entry name" value="Histidine kinase-like ATPase, C-terminal domain"/>
    <property type="match status" value="1"/>
</dbReference>
<dbReference type="EMBL" id="JACCBB010000001">
    <property type="protein sequence ID" value="NYD22866.1"/>
    <property type="molecule type" value="Genomic_DNA"/>
</dbReference>
<evidence type="ECO:0000256" key="7">
    <source>
        <dbReference type="ARBA" id="ARBA00022840"/>
    </source>
</evidence>